<gene>
    <name evidence="3" type="ORF">SAMN06265219_11937</name>
</gene>
<keyword evidence="2" id="KW-0472">Membrane</keyword>
<dbReference type="RefSeq" id="WP_142456131.1">
    <property type="nucleotide sequence ID" value="NZ_FXTP01000019.1"/>
</dbReference>
<dbReference type="EMBL" id="FXTP01000019">
    <property type="protein sequence ID" value="SMO95654.1"/>
    <property type="molecule type" value="Genomic_DNA"/>
</dbReference>
<evidence type="ECO:0000256" key="1">
    <source>
        <dbReference type="SAM" id="MobiDB-lite"/>
    </source>
</evidence>
<evidence type="ECO:0000313" key="3">
    <source>
        <dbReference type="EMBL" id="SMO95654.1"/>
    </source>
</evidence>
<feature type="transmembrane region" description="Helical" evidence="2">
    <location>
        <begin position="32"/>
        <end position="52"/>
    </location>
</feature>
<keyword evidence="2" id="KW-0812">Transmembrane</keyword>
<organism evidence="3 4">
    <name type="scientific">Gracilimonas mengyeensis</name>
    <dbReference type="NCBI Taxonomy" id="1302730"/>
    <lineage>
        <taxon>Bacteria</taxon>
        <taxon>Pseudomonadati</taxon>
        <taxon>Balneolota</taxon>
        <taxon>Balneolia</taxon>
        <taxon>Balneolales</taxon>
        <taxon>Balneolaceae</taxon>
        <taxon>Gracilimonas</taxon>
    </lineage>
</organism>
<dbReference type="AlphaFoldDB" id="A0A521FI32"/>
<keyword evidence="2" id="KW-1133">Transmembrane helix</keyword>
<protein>
    <submittedName>
        <fullName evidence="3">Uncharacterized protein</fullName>
    </submittedName>
</protein>
<reference evidence="3 4" key="1">
    <citation type="submission" date="2017-05" db="EMBL/GenBank/DDBJ databases">
        <authorList>
            <person name="Varghese N."/>
            <person name="Submissions S."/>
        </authorList>
    </citation>
    <scope>NUCLEOTIDE SEQUENCE [LARGE SCALE GENOMIC DNA]</scope>
    <source>
        <strain evidence="3 4">DSM 21985</strain>
    </source>
</reference>
<keyword evidence="4" id="KW-1185">Reference proteome</keyword>
<sequence>MLIRLISVISLILFMLLMLSGANIDIALYRSMIVFMSLFAVIYITIFLLNVVKENHSENMTMSSSGSGGGNTKAKGEH</sequence>
<accession>A0A521FI32</accession>
<name>A0A521FI32_9BACT</name>
<evidence type="ECO:0000313" key="4">
    <source>
        <dbReference type="Proteomes" id="UP000317557"/>
    </source>
</evidence>
<proteinExistence type="predicted"/>
<evidence type="ECO:0000256" key="2">
    <source>
        <dbReference type="SAM" id="Phobius"/>
    </source>
</evidence>
<feature type="region of interest" description="Disordered" evidence="1">
    <location>
        <begin position="59"/>
        <end position="78"/>
    </location>
</feature>
<dbReference type="Proteomes" id="UP000317557">
    <property type="component" value="Unassembled WGS sequence"/>
</dbReference>